<reference evidence="1" key="2">
    <citation type="submission" date="2025-09" db="UniProtKB">
        <authorList>
            <consortium name="Ensembl"/>
        </authorList>
    </citation>
    <scope>IDENTIFICATION</scope>
</reference>
<name>A0A8C1NYQ6_CYPCA</name>
<dbReference type="Ensembl" id="ENSCCRT00010110516.1">
    <property type="protein sequence ID" value="ENSCCRP00010099627.1"/>
    <property type="gene ID" value="ENSCCRG00010043697.1"/>
</dbReference>
<evidence type="ECO:0000313" key="2">
    <source>
        <dbReference type="Proteomes" id="UP000694427"/>
    </source>
</evidence>
<dbReference type="InterPro" id="IPR052789">
    <property type="entry name" value="SSUH2_homolog"/>
</dbReference>
<accession>A0A8C1NYQ6</accession>
<sequence length="182" mass="20706">RRAFNRSLPRAPLNNIPSMSEGRAHQAFEEYISNKCCYSSAPVREGVITNMESFNTYRYRLETFTESRSTKWSEEPYTGQHVDAGIQCPPGPWEIAAQPPSYFTDHKETIRVPYTSSVKDIITDNNDLYSVFTRGVASRCVNKTMSAFVFEETTNNKRYSTPAVLNSSPRTPQLCTFVCLSF</sequence>
<protein>
    <submittedName>
        <fullName evidence="1">Uncharacterized protein</fullName>
    </submittedName>
</protein>
<organism evidence="1 2">
    <name type="scientific">Cyprinus carpio</name>
    <name type="common">Common carp</name>
    <dbReference type="NCBI Taxonomy" id="7962"/>
    <lineage>
        <taxon>Eukaryota</taxon>
        <taxon>Metazoa</taxon>
        <taxon>Chordata</taxon>
        <taxon>Craniata</taxon>
        <taxon>Vertebrata</taxon>
        <taxon>Euteleostomi</taxon>
        <taxon>Actinopterygii</taxon>
        <taxon>Neopterygii</taxon>
        <taxon>Teleostei</taxon>
        <taxon>Ostariophysi</taxon>
        <taxon>Cypriniformes</taxon>
        <taxon>Cyprinidae</taxon>
        <taxon>Cyprininae</taxon>
        <taxon>Cyprinus</taxon>
    </lineage>
</organism>
<keyword evidence="2" id="KW-1185">Reference proteome</keyword>
<dbReference type="PANTHER" id="PTHR48465:SF1">
    <property type="entry name" value="PROTEIN SSUH2 HOMOLOG"/>
    <property type="match status" value="1"/>
</dbReference>
<proteinExistence type="predicted"/>
<dbReference type="PANTHER" id="PTHR48465">
    <property type="entry name" value="PROTEIN SSUH2 HOMOLOG"/>
    <property type="match status" value="1"/>
</dbReference>
<reference evidence="1" key="1">
    <citation type="submission" date="2025-08" db="UniProtKB">
        <authorList>
            <consortium name="Ensembl"/>
        </authorList>
    </citation>
    <scope>IDENTIFICATION</scope>
</reference>
<evidence type="ECO:0000313" key="1">
    <source>
        <dbReference type="Ensembl" id="ENSCCRP00010099627.1"/>
    </source>
</evidence>
<dbReference type="Proteomes" id="UP000694427">
    <property type="component" value="Unplaced"/>
</dbReference>
<dbReference type="AlphaFoldDB" id="A0A8C1NYQ6"/>